<evidence type="ECO:0000256" key="1">
    <source>
        <dbReference type="SAM" id="Phobius"/>
    </source>
</evidence>
<keyword evidence="4" id="KW-1185">Reference proteome</keyword>
<keyword evidence="1" id="KW-0812">Transmembrane</keyword>
<keyword evidence="1" id="KW-1133">Transmembrane helix</keyword>
<reference evidence="3 4" key="1">
    <citation type="submission" date="2020-01" db="EMBL/GenBank/DDBJ databases">
        <authorList>
            <person name="Gupta K D."/>
        </authorList>
    </citation>
    <scope>NUCLEOTIDE SEQUENCE [LARGE SCALE GENOMIC DNA]</scope>
</reference>
<dbReference type="OrthoDB" id="2535105at2759"/>
<protein>
    <recommendedName>
        <fullName evidence="2">DUF6534 domain-containing protein</fullName>
    </recommendedName>
</protein>
<organism evidence="3 4">
    <name type="scientific">Cyclocybe aegerita</name>
    <name type="common">Black poplar mushroom</name>
    <name type="synonym">Agrocybe aegerita</name>
    <dbReference type="NCBI Taxonomy" id="1973307"/>
    <lineage>
        <taxon>Eukaryota</taxon>
        <taxon>Fungi</taxon>
        <taxon>Dikarya</taxon>
        <taxon>Basidiomycota</taxon>
        <taxon>Agaricomycotina</taxon>
        <taxon>Agaricomycetes</taxon>
        <taxon>Agaricomycetidae</taxon>
        <taxon>Agaricales</taxon>
        <taxon>Agaricineae</taxon>
        <taxon>Bolbitiaceae</taxon>
        <taxon>Cyclocybe</taxon>
    </lineage>
</organism>
<feature type="transmembrane region" description="Helical" evidence="1">
    <location>
        <begin position="175"/>
        <end position="195"/>
    </location>
</feature>
<name>A0A8S0W3P4_CYCAE</name>
<sequence length="224" mass="25336">MSATTSPFVDLRPTYGAIFIGLLFSVGLLGITTSQVWRYYNNFPKDPLYLKGIVAILDLEFIKQPFRILELLRVAFAGDGVYYYLVLNWGNPVALITLVWTSQVNLILSPLVELAVRLYFSYRVWIISRKSWIMTTIIVLLALGHFAMGAGAWIMSFRNPKVTDYTPLLHSFGTAGLSLAMAADWTISLSLIYWLNRSRSGLARTNSIINYIVFYTVNMGLITR</sequence>
<dbReference type="PANTHER" id="PTHR40465:SF1">
    <property type="entry name" value="DUF6534 DOMAIN-CONTAINING PROTEIN"/>
    <property type="match status" value="1"/>
</dbReference>
<dbReference type="AlphaFoldDB" id="A0A8S0W3P4"/>
<dbReference type="Proteomes" id="UP000467700">
    <property type="component" value="Unassembled WGS sequence"/>
</dbReference>
<dbReference type="PANTHER" id="PTHR40465">
    <property type="entry name" value="CHROMOSOME 1, WHOLE GENOME SHOTGUN SEQUENCE"/>
    <property type="match status" value="1"/>
</dbReference>
<keyword evidence="1" id="KW-0472">Membrane</keyword>
<evidence type="ECO:0000313" key="4">
    <source>
        <dbReference type="Proteomes" id="UP000467700"/>
    </source>
</evidence>
<comment type="caution">
    <text evidence="3">The sequence shown here is derived from an EMBL/GenBank/DDBJ whole genome shotgun (WGS) entry which is preliminary data.</text>
</comment>
<dbReference type="EMBL" id="CACVBS010000072">
    <property type="protein sequence ID" value="CAA7268935.1"/>
    <property type="molecule type" value="Genomic_DNA"/>
</dbReference>
<gene>
    <name evidence="3" type="ORF">AAE3_LOCUS11162</name>
</gene>
<dbReference type="InterPro" id="IPR045339">
    <property type="entry name" value="DUF6534"/>
</dbReference>
<accession>A0A8S0W3P4</accession>
<feature type="transmembrane region" description="Helical" evidence="1">
    <location>
        <begin position="15"/>
        <end position="37"/>
    </location>
</feature>
<evidence type="ECO:0000259" key="2">
    <source>
        <dbReference type="Pfam" id="PF20152"/>
    </source>
</evidence>
<feature type="domain" description="DUF6534" evidence="2">
    <location>
        <begin position="180"/>
        <end position="223"/>
    </location>
</feature>
<feature type="transmembrane region" description="Helical" evidence="1">
    <location>
        <begin position="132"/>
        <end position="155"/>
    </location>
</feature>
<evidence type="ECO:0000313" key="3">
    <source>
        <dbReference type="EMBL" id="CAA7268935.1"/>
    </source>
</evidence>
<proteinExistence type="predicted"/>
<dbReference type="Pfam" id="PF20152">
    <property type="entry name" value="DUF6534"/>
    <property type="match status" value="1"/>
</dbReference>